<organism evidence="2 3">
    <name type="scientific">Candidatus Magasanikbacteria bacterium CG10_big_fil_rev_8_21_14_0_10_42_10</name>
    <dbReference type="NCBI Taxonomy" id="1974649"/>
    <lineage>
        <taxon>Bacteria</taxon>
        <taxon>Candidatus Magasanikiibacteriota</taxon>
    </lineage>
</organism>
<accession>A0A2H0TY44</accession>
<keyword evidence="1" id="KW-1133">Transmembrane helix</keyword>
<protein>
    <submittedName>
        <fullName evidence="2">Uncharacterized protein</fullName>
    </submittedName>
</protein>
<feature type="transmembrane region" description="Helical" evidence="1">
    <location>
        <begin position="43"/>
        <end position="63"/>
    </location>
</feature>
<comment type="caution">
    <text evidence="2">The sequence shown here is derived from an EMBL/GenBank/DDBJ whole genome shotgun (WGS) entry which is preliminary data.</text>
</comment>
<dbReference type="EMBL" id="PFBY01000025">
    <property type="protein sequence ID" value="PIR76436.1"/>
    <property type="molecule type" value="Genomic_DNA"/>
</dbReference>
<evidence type="ECO:0000313" key="2">
    <source>
        <dbReference type="EMBL" id="PIR76436.1"/>
    </source>
</evidence>
<keyword evidence="1" id="KW-0472">Membrane</keyword>
<evidence type="ECO:0000313" key="3">
    <source>
        <dbReference type="Proteomes" id="UP000231530"/>
    </source>
</evidence>
<reference evidence="3" key="1">
    <citation type="submission" date="2017-09" db="EMBL/GenBank/DDBJ databases">
        <title>Depth-based differentiation of microbial function through sediment-hosted aquifers and enrichment of novel symbionts in the deep terrestrial subsurface.</title>
        <authorList>
            <person name="Probst A.J."/>
            <person name="Ladd B."/>
            <person name="Jarett J.K."/>
            <person name="Geller-Mcgrath D.E."/>
            <person name="Sieber C.M.K."/>
            <person name="Emerson J.B."/>
            <person name="Anantharaman K."/>
            <person name="Thomas B.C."/>
            <person name="Malmstrom R."/>
            <person name="Stieglmeier M."/>
            <person name="Klingl A."/>
            <person name="Woyke T."/>
            <person name="Ryan C.M."/>
            <person name="Banfield J.F."/>
        </authorList>
    </citation>
    <scope>NUCLEOTIDE SEQUENCE [LARGE SCALE GENOMIC DNA]</scope>
</reference>
<dbReference type="Proteomes" id="UP000231530">
    <property type="component" value="Unassembled WGS sequence"/>
</dbReference>
<proteinExistence type="predicted"/>
<evidence type="ECO:0000256" key="1">
    <source>
        <dbReference type="SAM" id="Phobius"/>
    </source>
</evidence>
<keyword evidence="1" id="KW-0812">Transmembrane</keyword>
<dbReference type="AlphaFoldDB" id="A0A2H0TY44"/>
<name>A0A2H0TY44_9BACT</name>
<sequence>MGTDFPFEITCIQLIQYSPTYPQRSLDILTKGTFCATLHSGGMYFLLEYILPVLFQLYLFYIYKEN</sequence>
<gene>
    <name evidence="2" type="ORF">COU32_01970</name>
</gene>